<dbReference type="EMBL" id="SMJW01000197">
    <property type="protein sequence ID" value="TDC09389.1"/>
    <property type="molecule type" value="Genomic_DNA"/>
</dbReference>
<accession>A0A4R4NJV0</accession>
<reference evidence="2 3" key="1">
    <citation type="submission" date="2019-03" db="EMBL/GenBank/DDBJ databases">
        <title>Draft genome sequences of novel Actinobacteria.</title>
        <authorList>
            <person name="Sahin N."/>
            <person name="Ay H."/>
            <person name="Saygin H."/>
        </authorList>
    </citation>
    <scope>NUCLEOTIDE SEQUENCE [LARGE SCALE GENOMIC DNA]</scope>
    <source>
        <strain evidence="2 3">DSM 45347</strain>
    </source>
</reference>
<evidence type="ECO:0000256" key="1">
    <source>
        <dbReference type="SAM" id="MobiDB-lite"/>
    </source>
</evidence>
<dbReference type="AlphaFoldDB" id="A0A4R4NJV0"/>
<proteinExistence type="predicted"/>
<organism evidence="2 3">
    <name type="scientific">Actinomadura bangladeshensis</name>
    <dbReference type="NCBI Taxonomy" id="453573"/>
    <lineage>
        <taxon>Bacteria</taxon>
        <taxon>Bacillati</taxon>
        <taxon>Actinomycetota</taxon>
        <taxon>Actinomycetes</taxon>
        <taxon>Streptosporangiales</taxon>
        <taxon>Thermomonosporaceae</taxon>
        <taxon>Actinomadura</taxon>
    </lineage>
</organism>
<keyword evidence="3" id="KW-1185">Reference proteome</keyword>
<sequence length="298" mass="32256">MTAPLFDELRTIGQVGYSAQQHLTKVMSAHYLHDYVSAGTGVILTGIDGLSLFEASCTGGFPGSDVPVLGALARILNMNVPFSRETLRWWYRLFEAKHAPLHAEFVGRTSMLLRRCAVAPVAASLPARRSATLGILRRSFYGTAANTSRADPNIDLAMALNRLEKAEQRAQRIGDTEMSERTTPDDDRPPAIVFHGNVSGSSFVLSGRDSNIGRVDIQAERVRDFTEQLRANVDEVARESGEGERVAQELATVEAHLNGADVTPGRAQASLEYLRAVVLGVAGNAAFTGLVELAHQLT</sequence>
<evidence type="ECO:0000313" key="2">
    <source>
        <dbReference type="EMBL" id="TDC09389.1"/>
    </source>
</evidence>
<name>A0A4R4NJV0_9ACTN</name>
<dbReference type="RefSeq" id="WP_131943447.1">
    <property type="nucleotide sequence ID" value="NZ_BAAAMX010000012.1"/>
</dbReference>
<comment type="caution">
    <text evidence="2">The sequence shown here is derived from an EMBL/GenBank/DDBJ whole genome shotgun (WGS) entry which is preliminary data.</text>
</comment>
<evidence type="ECO:0000313" key="3">
    <source>
        <dbReference type="Proteomes" id="UP000295431"/>
    </source>
</evidence>
<dbReference type="Proteomes" id="UP000295431">
    <property type="component" value="Unassembled WGS sequence"/>
</dbReference>
<feature type="region of interest" description="Disordered" evidence="1">
    <location>
        <begin position="170"/>
        <end position="189"/>
    </location>
</feature>
<gene>
    <name evidence="2" type="ORF">E1284_29580</name>
</gene>
<protein>
    <submittedName>
        <fullName evidence="2">Uncharacterized protein</fullName>
    </submittedName>
</protein>